<sequence>MRQSTLSAFGPPRPTTAPPIDARPPLPLPYFDQDLSNSVEGGATADIEGDPERQGKEMPAPALPPSDNDQRLHPAAETMDHGGPEIGTGRGQEAGSDVSSWLPRPGPSSSSGEAAPTRSRRAAATRSEAQSRQMTLALNGALALERKAALSFAGREAGDDGEEYLVETGSGGVGAANESESVPKRRKRGRPRKDEAAKDKAREINLVDDDEEDEEGKKKMEEARNRKKKEKEREQEKEMSLQVKGNGSSDGKVHSFFAKRLPRPPAEEQTKDVAAANQNAFFVAGNGSSSRAAAPSSIVKKRPLMEARWPRSEEMLVEPPPQVQDVLPWSRQFNWPKKEPKDRIHNGLAPEELQPLPWQHRAGAHNKGRNEGGRSPVTSSKLHPEQLEELVASSANTLPSGSSTKLAGKGLTQNRSTKTNEAWTDRWRPLRADEVLGNEVGATYLRDWIHQLQVSPTASVRSTAKTEQEQNGLSSSPGKNKKRTMQVQKRAEKKRRKKAASRRGGLDGFLVDDDDGEDQVGSWDEGDDEESAWFDQFRTKNVEDLVATANVDEPDETLFANSDRLANVLVLTGPTGSGKTASVYACASELNHEVFEIYPGMGKRSGKELSTAVGDLGRNHMVSSGGTGGGATWKMLDRKETTTISSNGHSTKPRQSVILIEEVDLLYDEDKGFWAAVVELVAESRRPVILTCNDLSAVPLSDLPIQRVLTFRPPPASIAVPYLQLLCAHEGYLVERADLEKLYASTQGLEMDRAAISQLTFTSDGRDGGPVNPRMQLNAIDKLSDHESFAALDLRQAINQLQFECQGSCDSTANTHPAKAAAPSCRRLMPQQLENRSFFDASIEAPFDRASELLEPDRYLPFATHDELQLPNEMVALPKMKPRPIWAAFPTFAREDEYRSVLAPWNSDEEELLLGRRTTSRKVDEVLGCRGLCLAPSWSAFLGSDHCITDYTSHLCRMVAIDDVAQAQHAAELARAQEEALKRRQALFEEASAVSGGSQRQLDEEALQSASFSLAKIGIRSTRGSTQMILSGSSEGPGDFVRLLDLDKPILERIREVGSFSM</sequence>
<feature type="region of interest" description="Disordered" evidence="1">
    <location>
        <begin position="1"/>
        <end position="132"/>
    </location>
</feature>
<reference evidence="3 4" key="1">
    <citation type="journal article" date="2018" name="Mol. Biol. Evol.">
        <title>Broad Genomic Sampling Reveals a Smut Pathogenic Ancestry of the Fungal Clade Ustilaginomycotina.</title>
        <authorList>
            <person name="Kijpornyongpan T."/>
            <person name="Mondo S.J."/>
            <person name="Barry K."/>
            <person name="Sandor L."/>
            <person name="Lee J."/>
            <person name="Lipzen A."/>
            <person name="Pangilinan J."/>
            <person name="LaButti K."/>
            <person name="Hainaut M."/>
            <person name="Henrissat B."/>
            <person name="Grigoriev I.V."/>
            <person name="Spatafora J.W."/>
            <person name="Aime M.C."/>
        </authorList>
    </citation>
    <scope>NUCLEOTIDE SEQUENCE [LARGE SCALE GENOMIC DNA]</scope>
    <source>
        <strain evidence="3 4">MCA 4198</strain>
    </source>
</reference>
<dbReference type="GO" id="GO:0016787">
    <property type="term" value="F:hydrolase activity"/>
    <property type="evidence" value="ECO:0007669"/>
    <property type="project" value="UniProtKB-KW"/>
</dbReference>
<feature type="compositionally biased region" description="Pro residues" evidence="1">
    <location>
        <begin position="11"/>
        <end position="28"/>
    </location>
</feature>
<dbReference type="Gene3D" id="3.40.50.300">
    <property type="entry name" value="P-loop containing nucleotide triphosphate hydrolases"/>
    <property type="match status" value="1"/>
</dbReference>
<dbReference type="AlphaFoldDB" id="A0A316YYB9"/>
<feature type="region of interest" description="Disordered" evidence="1">
    <location>
        <begin position="456"/>
        <end position="531"/>
    </location>
</feature>
<keyword evidence="3" id="KW-0378">Hydrolase</keyword>
<dbReference type="PANTHER" id="PTHR23389:SF21">
    <property type="entry name" value="ATPASE FAMILY AAA DOMAIN-CONTAINING PROTEIN 5"/>
    <property type="match status" value="1"/>
</dbReference>
<feature type="region of interest" description="Disordered" evidence="1">
    <location>
        <begin position="156"/>
        <end position="254"/>
    </location>
</feature>
<protein>
    <submittedName>
        <fullName evidence="3">P-loop containing nucleoside triphosphate hydrolase protein</fullName>
    </submittedName>
</protein>
<gene>
    <name evidence="3" type="ORF">FA10DRAFT_298281</name>
</gene>
<feature type="compositionally biased region" description="Low complexity" evidence="1">
    <location>
        <begin position="99"/>
        <end position="117"/>
    </location>
</feature>
<feature type="compositionally biased region" description="Basic and acidic residues" evidence="1">
    <location>
        <begin position="215"/>
        <end position="224"/>
    </location>
</feature>
<dbReference type="GO" id="GO:0005634">
    <property type="term" value="C:nucleus"/>
    <property type="evidence" value="ECO:0007669"/>
    <property type="project" value="TreeGrafter"/>
</dbReference>
<feature type="compositionally biased region" description="Polar residues" evidence="1">
    <location>
        <begin position="456"/>
        <end position="478"/>
    </location>
</feature>
<name>A0A316YYB9_9BASI</name>
<dbReference type="SUPFAM" id="SSF52540">
    <property type="entry name" value="P-loop containing nucleoside triphosphate hydrolases"/>
    <property type="match status" value="1"/>
</dbReference>
<dbReference type="SMART" id="SM00382">
    <property type="entry name" value="AAA"/>
    <property type="match status" value="1"/>
</dbReference>
<accession>A0A316YYB9</accession>
<dbReference type="PANTHER" id="PTHR23389">
    <property type="entry name" value="CHROMOSOME TRANSMISSION FIDELITY FACTOR 18"/>
    <property type="match status" value="1"/>
</dbReference>
<feature type="compositionally biased region" description="Polar residues" evidence="1">
    <location>
        <begin position="393"/>
        <end position="422"/>
    </location>
</feature>
<dbReference type="STRING" id="215250.A0A316YYB9"/>
<feature type="compositionally biased region" description="Basic and acidic residues" evidence="1">
    <location>
        <begin position="68"/>
        <end position="83"/>
    </location>
</feature>
<organism evidence="3 4">
    <name type="scientific">Acaromyces ingoldii</name>
    <dbReference type="NCBI Taxonomy" id="215250"/>
    <lineage>
        <taxon>Eukaryota</taxon>
        <taxon>Fungi</taxon>
        <taxon>Dikarya</taxon>
        <taxon>Basidiomycota</taxon>
        <taxon>Ustilaginomycotina</taxon>
        <taxon>Exobasidiomycetes</taxon>
        <taxon>Exobasidiales</taxon>
        <taxon>Cryptobasidiaceae</taxon>
        <taxon>Acaromyces</taxon>
    </lineage>
</organism>
<dbReference type="RefSeq" id="XP_025380023.1">
    <property type="nucleotide sequence ID" value="XM_025524576.1"/>
</dbReference>
<evidence type="ECO:0000313" key="4">
    <source>
        <dbReference type="Proteomes" id="UP000245768"/>
    </source>
</evidence>
<evidence type="ECO:0000259" key="2">
    <source>
        <dbReference type="SMART" id="SM00382"/>
    </source>
</evidence>
<dbReference type="GeneID" id="37046492"/>
<proteinExistence type="predicted"/>
<keyword evidence="4" id="KW-1185">Reference proteome</keyword>
<dbReference type="Pfam" id="PF03215">
    <property type="entry name" value="Rad17"/>
    <property type="match status" value="1"/>
</dbReference>
<dbReference type="EMBL" id="KZ819634">
    <property type="protein sequence ID" value="PWN92825.1"/>
    <property type="molecule type" value="Genomic_DNA"/>
</dbReference>
<evidence type="ECO:0000313" key="3">
    <source>
        <dbReference type="EMBL" id="PWN92825.1"/>
    </source>
</evidence>
<dbReference type="InterPro" id="IPR027417">
    <property type="entry name" value="P-loop_NTPase"/>
</dbReference>
<dbReference type="InParanoid" id="A0A316YYB9"/>
<dbReference type="InterPro" id="IPR003593">
    <property type="entry name" value="AAA+_ATPase"/>
</dbReference>
<dbReference type="GO" id="GO:0003677">
    <property type="term" value="F:DNA binding"/>
    <property type="evidence" value="ECO:0007669"/>
    <property type="project" value="TreeGrafter"/>
</dbReference>
<feature type="compositionally biased region" description="Basic and acidic residues" evidence="1">
    <location>
        <begin position="192"/>
        <end position="205"/>
    </location>
</feature>
<feature type="compositionally biased region" description="Basic residues" evidence="1">
    <location>
        <begin position="491"/>
        <end position="501"/>
    </location>
</feature>
<dbReference type="Proteomes" id="UP000245768">
    <property type="component" value="Unassembled WGS sequence"/>
</dbReference>
<feature type="region of interest" description="Disordered" evidence="1">
    <location>
        <begin position="362"/>
        <end position="422"/>
    </location>
</feature>
<dbReference type="OrthoDB" id="9996895at2759"/>
<evidence type="ECO:0000256" key="1">
    <source>
        <dbReference type="SAM" id="MobiDB-lite"/>
    </source>
</evidence>
<feature type="domain" description="AAA+ ATPase" evidence="2">
    <location>
        <begin position="565"/>
        <end position="715"/>
    </location>
</feature>
<feature type="compositionally biased region" description="Acidic residues" evidence="1">
    <location>
        <begin position="510"/>
        <end position="531"/>
    </location>
</feature>